<dbReference type="CDD" id="cd06257">
    <property type="entry name" value="DnaJ"/>
    <property type="match status" value="1"/>
</dbReference>
<feature type="domain" description="J" evidence="1">
    <location>
        <begin position="20"/>
        <end position="81"/>
    </location>
</feature>
<dbReference type="InterPro" id="IPR000315">
    <property type="entry name" value="Znf_B-box"/>
</dbReference>
<dbReference type="InterPro" id="IPR018253">
    <property type="entry name" value="DnaJ_domain_CS"/>
</dbReference>
<evidence type="ECO:0000313" key="3">
    <source>
        <dbReference type="Proteomes" id="UP001255856"/>
    </source>
</evidence>
<comment type="caution">
    <text evidence="2">The sequence shown here is derived from an EMBL/GenBank/DDBJ whole genome shotgun (WGS) entry which is preliminary data.</text>
</comment>
<dbReference type="PROSITE" id="PS00636">
    <property type="entry name" value="DNAJ_1"/>
    <property type="match status" value="1"/>
</dbReference>
<dbReference type="SUPFAM" id="SSF46565">
    <property type="entry name" value="Chaperone J-domain"/>
    <property type="match status" value="1"/>
</dbReference>
<dbReference type="PRINTS" id="PR00625">
    <property type="entry name" value="JDOMAIN"/>
</dbReference>
<dbReference type="Proteomes" id="UP001255856">
    <property type="component" value="Unassembled WGS sequence"/>
</dbReference>
<gene>
    <name evidence="2" type="ORF">QBZ16_000651</name>
</gene>
<dbReference type="AlphaFoldDB" id="A0AAD9IPM6"/>
<dbReference type="GO" id="GO:0008270">
    <property type="term" value="F:zinc ion binding"/>
    <property type="evidence" value="ECO:0007669"/>
    <property type="project" value="InterPro"/>
</dbReference>
<accession>A0AAD9IPM6</accession>
<protein>
    <recommendedName>
        <fullName evidence="1">J domain-containing protein</fullName>
    </recommendedName>
</protein>
<dbReference type="EMBL" id="JASFZW010000001">
    <property type="protein sequence ID" value="KAK2080797.1"/>
    <property type="molecule type" value="Genomic_DNA"/>
</dbReference>
<dbReference type="SMART" id="SM00271">
    <property type="entry name" value="DnaJ"/>
    <property type="match status" value="1"/>
</dbReference>
<evidence type="ECO:0000313" key="2">
    <source>
        <dbReference type="EMBL" id="KAK2080797.1"/>
    </source>
</evidence>
<reference evidence="2" key="1">
    <citation type="submission" date="2021-01" db="EMBL/GenBank/DDBJ databases">
        <authorList>
            <person name="Eckstrom K.M.E."/>
        </authorList>
    </citation>
    <scope>NUCLEOTIDE SEQUENCE</scope>
    <source>
        <strain evidence="2">UVCC 0001</strain>
    </source>
</reference>
<dbReference type="PANTHER" id="PTHR44240">
    <property type="entry name" value="DNAJ DOMAIN (PROKARYOTIC HEAT SHOCK PROTEIN)-RELATED"/>
    <property type="match status" value="1"/>
</dbReference>
<dbReference type="InterPro" id="IPR052276">
    <property type="entry name" value="Diphthamide-biosynth_chaperone"/>
</dbReference>
<dbReference type="PANTHER" id="PTHR44240:SF10">
    <property type="entry name" value="J DOMAIN-CONTAINING PROTEIN"/>
    <property type="match status" value="1"/>
</dbReference>
<dbReference type="InterPro" id="IPR001623">
    <property type="entry name" value="DnaJ_domain"/>
</dbReference>
<name>A0AAD9IPM6_PROWI</name>
<sequence>MTASTPADPWSQVEDVDGNAYYRALGLDRRCSAAEIRQAYRRLARVRHPDKGGSATDFAALRHAFEVLSDAKRRAAYDDWASQLRWRGGAPRGPAAAAAGLGGESVLLDEFASLGLRCDARTQLVVTCEVCRRPATKRCWTCGADICEFCTLKRHWRDGFGLHWPLINSDHLRERLARRELERKRLDDERAARLELPNFRSERELRDARAFKAAARAARLAGRRRPARARAGAGPAALLHLAVEATPAGLLVQSEEAPALIDRDWAHALDARAPVEVFRTQDNRVCAIMVHKAAPGERWRRLFRGDSDGLRCLEPPYRLDEGVDDVVMELTLPFWIERGDVGVAFAEHGVDVVVRNTLHVARTFWRNEEEAARRPDYRAVDVDDCLWSLDEEEVDGEEVRILMLTLAKPPLTQDEELWKKGRRQDNLAAERPGTQQVGYRFFLEDEDEFALEDLLQALCFAEQGATYAPAKPWEPGSRAAWVRDERLLSPAVRVILANLPKRVPAPRVEELSD</sequence>
<evidence type="ECO:0000259" key="1">
    <source>
        <dbReference type="PROSITE" id="PS50076"/>
    </source>
</evidence>
<dbReference type="PROSITE" id="PS50076">
    <property type="entry name" value="DNAJ_2"/>
    <property type="match status" value="1"/>
</dbReference>
<organism evidence="2 3">
    <name type="scientific">Prototheca wickerhamii</name>
    <dbReference type="NCBI Taxonomy" id="3111"/>
    <lineage>
        <taxon>Eukaryota</taxon>
        <taxon>Viridiplantae</taxon>
        <taxon>Chlorophyta</taxon>
        <taxon>core chlorophytes</taxon>
        <taxon>Trebouxiophyceae</taxon>
        <taxon>Chlorellales</taxon>
        <taxon>Chlorellaceae</taxon>
        <taxon>Prototheca</taxon>
    </lineage>
</organism>
<dbReference type="CDD" id="cd19757">
    <property type="entry name" value="Bbox1"/>
    <property type="match status" value="1"/>
</dbReference>
<proteinExistence type="predicted"/>
<dbReference type="Pfam" id="PF00643">
    <property type="entry name" value="zf-B_box"/>
    <property type="match status" value="1"/>
</dbReference>
<keyword evidence="3" id="KW-1185">Reference proteome</keyword>
<dbReference type="InterPro" id="IPR036869">
    <property type="entry name" value="J_dom_sf"/>
</dbReference>
<dbReference type="Gene3D" id="1.10.287.110">
    <property type="entry name" value="DnaJ domain"/>
    <property type="match status" value="1"/>
</dbReference>
<dbReference type="Pfam" id="PF00226">
    <property type="entry name" value="DnaJ"/>
    <property type="match status" value="1"/>
</dbReference>